<dbReference type="Pfam" id="PF12796">
    <property type="entry name" value="Ank_2"/>
    <property type="match status" value="3"/>
</dbReference>
<feature type="domain" description="GPI inositol-deacylase winged helix" evidence="7">
    <location>
        <begin position="396"/>
        <end position="474"/>
    </location>
</feature>
<dbReference type="Pfam" id="PF13606">
    <property type="entry name" value="Ank_3"/>
    <property type="match status" value="1"/>
</dbReference>
<evidence type="ECO:0000313" key="9">
    <source>
        <dbReference type="EMBL" id="KAK3207274.1"/>
    </source>
</evidence>
<accession>A0AAN6RGD4</accession>
<protein>
    <recommendedName>
        <fullName evidence="11">Ankyrin</fullName>
    </recommendedName>
</protein>
<keyword evidence="1" id="KW-0479">Metal-binding</keyword>
<reference evidence="9 10" key="1">
    <citation type="submission" date="2021-02" db="EMBL/GenBank/DDBJ databases">
        <title>Genome assembly of Pseudopithomyces chartarum.</title>
        <authorList>
            <person name="Jauregui R."/>
            <person name="Singh J."/>
            <person name="Voisey C."/>
        </authorList>
    </citation>
    <scope>NUCLEOTIDE SEQUENCE [LARGE SCALE GENOMIC DNA]</scope>
    <source>
        <strain evidence="9 10">AGR01</strain>
    </source>
</reference>
<feature type="region of interest" description="Disordered" evidence="6">
    <location>
        <begin position="1183"/>
        <end position="1247"/>
    </location>
</feature>
<dbReference type="PANTHER" id="PTHR10039:SF16">
    <property type="entry name" value="GPI INOSITOL-DEACYLASE"/>
    <property type="match status" value="1"/>
</dbReference>
<evidence type="ECO:0000313" key="10">
    <source>
        <dbReference type="Proteomes" id="UP001280581"/>
    </source>
</evidence>
<dbReference type="Pfam" id="PF22939">
    <property type="entry name" value="WHD_GPIID"/>
    <property type="match status" value="1"/>
</dbReference>
<evidence type="ECO:0000256" key="4">
    <source>
        <dbReference type="ARBA" id="ARBA00022833"/>
    </source>
</evidence>
<dbReference type="InterPro" id="IPR002110">
    <property type="entry name" value="Ankyrin_rpt"/>
</dbReference>
<evidence type="ECO:0000256" key="5">
    <source>
        <dbReference type="PROSITE-ProRule" id="PRU00023"/>
    </source>
</evidence>
<evidence type="ECO:0000256" key="6">
    <source>
        <dbReference type="SAM" id="MobiDB-lite"/>
    </source>
</evidence>
<proteinExistence type="predicted"/>
<dbReference type="Gene3D" id="1.25.40.20">
    <property type="entry name" value="Ankyrin repeat-containing domain"/>
    <property type="match status" value="2"/>
</dbReference>
<keyword evidence="5" id="KW-0040">ANK repeat</keyword>
<evidence type="ECO:0008006" key="11">
    <source>
        <dbReference type="Google" id="ProtNLM"/>
    </source>
</evidence>
<feature type="compositionally biased region" description="Polar residues" evidence="6">
    <location>
        <begin position="1208"/>
        <end position="1246"/>
    </location>
</feature>
<dbReference type="Pfam" id="PF24883">
    <property type="entry name" value="NPHP3_N"/>
    <property type="match status" value="1"/>
</dbReference>
<dbReference type="Gene3D" id="3.30.60.90">
    <property type="match status" value="1"/>
</dbReference>
<feature type="domain" description="Nephrocystin 3-like N-terminal" evidence="8">
    <location>
        <begin position="197"/>
        <end position="311"/>
    </location>
</feature>
<dbReference type="PROSITE" id="PS50297">
    <property type="entry name" value="ANK_REP_REGION"/>
    <property type="match status" value="2"/>
</dbReference>
<evidence type="ECO:0000256" key="1">
    <source>
        <dbReference type="ARBA" id="ARBA00022723"/>
    </source>
</evidence>
<dbReference type="SUPFAM" id="SSF48403">
    <property type="entry name" value="Ankyrin repeat"/>
    <property type="match status" value="1"/>
</dbReference>
<dbReference type="PANTHER" id="PTHR10039">
    <property type="entry name" value="AMELOGENIN"/>
    <property type="match status" value="1"/>
</dbReference>
<feature type="repeat" description="ANK" evidence="5">
    <location>
        <begin position="858"/>
        <end position="890"/>
    </location>
</feature>
<feature type="repeat" description="ANK" evidence="5">
    <location>
        <begin position="688"/>
        <end position="720"/>
    </location>
</feature>
<gene>
    <name evidence="9" type="ORF">GRF29_103g410588</name>
</gene>
<dbReference type="SMART" id="SM00248">
    <property type="entry name" value="ANK"/>
    <property type="match status" value="8"/>
</dbReference>
<feature type="repeat" description="ANK" evidence="5">
    <location>
        <begin position="638"/>
        <end position="670"/>
    </location>
</feature>
<evidence type="ECO:0000259" key="8">
    <source>
        <dbReference type="Pfam" id="PF24883"/>
    </source>
</evidence>
<dbReference type="InterPro" id="IPR054471">
    <property type="entry name" value="GPIID_WHD"/>
</dbReference>
<dbReference type="CDD" id="cd02249">
    <property type="entry name" value="ZZ"/>
    <property type="match status" value="1"/>
</dbReference>
<comment type="caution">
    <text evidence="9">The sequence shown here is derived from an EMBL/GenBank/DDBJ whole genome shotgun (WGS) entry which is preliminary data.</text>
</comment>
<feature type="repeat" description="ANK" evidence="5">
    <location>
        <begin position="925"/>
        <end position="957"/>
    </location>
</feature>
<name>A0AAN6RGD4_9PLEO</name>
<dbReference type="InterPro" id="IPR043145">
    <property type="entry name" value="Znf_ZZ_sf"/>
</dbReference>
<dbReference type="InterPro" id="IPR036770">
    <property type="entry name" value="Ankyrin_rpt-contain_sf"/>
</dbReference>
<dbReference type="Proteomes" id="UP001280581">
    <property type="component" value="Unassembled WGS sequence"/>
</dbReference>
<dbReference type="EMBL" id="WVTA01000009">
    <property type="protein sequence ID" value="KAK3207274.1"/>
    <property type="molecule type" value="Genomic_DNA"/>
</dbReference>
<organism evidence="9 10">
    <name type="scientific">Pseudopithomyces chartarum</name>
    <dbReference type="NCBI Taxonomy" id="1892770"/>
    <lineage>
        <taxon>Eukaryota</taxon>
        <taxon>Fungi</taxon>
        <taxon>Dikarya</taxon>
        <taxon>Ascomycota</taxon>
        <taxon>Pezizomycotina</taxon>
        <taxon>Dothideomycetes</taxon>
        <taxon>Pleosporomycetidae</taxon>
        <taxon>Pleosporales</taxon>
        <taxon>Massarineae</taxon>
        <taxon>Didymosphaeriaceae</taxon>
        <taxon>Pseudopithomyces</taxon>
    </lineage>
</organism>
<keyword evidence="2" id="KW-0677">Repeat</keyword>
<keyword evidence="10" id="KW-1185">Reference proteome</keyword>
<sequence>MEPLGAAASIITLLDLVHKITILCLNARSRIKTAMPNLIRLINEVKSLRGVLEGLIDLSSDEKFKNAAHSRHLETLADPNGILRDCLSELQEFEKWLQKALNSSGTSSFGAIRWTLKEKDVSLRLEGIARVKGILQLGLAVDHAQLLLESKAATLSLTKTVERADVENQRRTILRWLTSLAADTNTNRLIRPRARSTGHWFLQGAVFQEWKSSAHSLLWLHGIPGSGKTFLCHLVRDVLREPGSASKLPMVLQFFFDFSAHDRQDASALLCSLVLQIQEVEEEIPPVLSSLYKSCSGSQSPSESELLDTLHISKHVQQSIDEDSRLNRWPTEIQEEISRTIAEQSDGMFRWADCQLQAVKQCKNLRKLRTTLSTLPTTLEDTYARILEQIDPSYAVEARKMLMWLCFAVRPIHVDEMVEALAIDLERMNYDELQRIEDPEDISGLCGSLVTTQSGVLKLAHYSVKEYLTSNRLLSSSQSAYYVSRENADFYIAQSCLLYLRHYDQVQKAALNNRKPGTPLEQSKILSLYPYSICFWPHHYQFSKKLAKLTDLVLKVFGHPSSFFADHLWSPPSYIFGEQGLREGTIFEEIDSFIEDALLELRAGNQFLLHYAVSTGCPELVQMITEREGIDVNAAHDQYGPPLIIAVSKGCLQTVHLLLDKGANVNAQADIINIQKQFVGDFTINVRIEVTALYVAVRLGQPRMARLLLSYGADVNAICQDRYTPQHYTILHAALFSQANATEMVTILLEAGAVSHEDSESLGHLLSQSTMNTRDVSVLSTLLASGVHPDVGEGQALQIALVNHQMDSARILIAAGADLKLCGGPFGSPLSAATCGGIEPLQFLLTECTVDPLSCDSEGRTPLHIAAAYQNLDIIEYLLELGSEIDHEDPKGWSAIHHATAGDTTDSLKLLLTRMPHHFRSSAAYNWSPLHLACRRNGPDALDLLVQYGVQPTTVTTIMGEDPWNLYDIAYAYRNSKLLDDNDIPKHPILHDCMIKSALKAPRPCFPPYNWLCDGCFPGYTAPFNRQGFEQRFKCIVCPDFDYCLVCMASAEKTHPHPFSQIDGDSESWIKVVFLADAQPQEWRCNVHLLLIGCCLTHEGICMYSEGTVTLHKSYIMYLITAKMGKTSPRPEGPPSIPEWAKLPQYKEQAAKFYELKDVEMEGMEEALEQKLVLRSSLRRKRSDSMFDTVGQSNTKRAKVPEPRSVRFEQQPTFHHQSPIPLQNENPNDKSNPLTNSKQPLTSPAITPTDPLLAHYHAWLTTHTLSTLQRPRWAPRSETQKPTYKPLTTLDTEHLASCYVLGERLHDVQYRNAILSAIQHHAVEDRLYPSDKAVAIIYEDLALAEIH</sequence>
<evidence type="ECO:0000259" key="7">
    <source>
        <dbReference type="Pfam" id="PF22939"/>
    </source>
</evidence>
<dbReference type="PROSITE" id="PS50088">
    <property type="entry name" value="ANK_REPEAT"/>
    <property type="match status" value="4"/>
</dbReference>
<evidence type="ECO:0000256" key="3">
    <source>
        <dbReference type="ARBA" id="ARBA00022771"/>
    </source>
</evidence>
<keyword evidence="3" id="KW-0863">Zinc-finger</keyword>
<evidence type="ECO:0000256" key="2">
    <source>
        <dbReference type="ARBA" id="ARBA00022737"/>
    </source>
</evidence>
<dbReference type="GO" id="GO:0008270">
    <property type="term" value="F:zinc ion binding"/>
    <property type="evidence" value="ECO:0007669"/>
    <property type="project" value="UniProtKB-KW"/>
</dbReference>
<dbReference type="SUPFAM" id="SSF57850">
    <property type="entry name" value="RING/U-box"/>
    <property type="match status" value="1"/>
</dbReference>
<keyword evidence="4" id="KW-0862">Zinc</keyword>
<dbReference type="InterPro" id="IPR056884">
    <property type="entry name" value="NPHP3-like_N"/>
</dbReference>